<dbReference type="EMBL" id="DSVQ01000019">
    <property type="protein sequence ID" value="HGT41143.1"/>
    <property type="molecule type" value="Genomic_DNA"/>
</dbReference>
<dbReference type="Pfam" id="PF05768">
    <property type="entry name" value="Glrx-like"/>
    <property type="match status" value="1"/>
</dbReference>
<evidence type="ECO:0000313" key="1">
    <source>
        <dbReference type="EMBL" id="HGT41143.1"/>
    </source>
</evidence>
<dbReference type="Gene3D" id="3.40.30.10">
    <property type="entry name" value="Glutaredoxin"/>
    <property type="match status" value="1"/>
</dbReference>
<sequence>MPRAWHANQVLWWILAVTLIVAGARLLAPHDAEAVHWSPSRPGIRFQKVQVYTRRSCPLCDEALVLLERHQRWLPRIVTVDIDHDPRLRERYGSCVPVVLIDGKVRFKGGVSAPLLRRLIEGTPPR</sequence>
<gene>
    <name evidence="1" type="ORF">ENS64_18000</name>
</gene>
<reference evidence="1" key="1">
    <citation type="journal article" date="2020" name="mSystems">
        <title>Genome- and Community-Level Interaction Insights into Carbon Utilization and Element Cycling Functions of Hydrothermarchaeota in Hydrothermal Sediment.</title>
        <authorList>
            <person name="Zhou Z."/>
            <person name="Liu Y."/>
            <person name="Xu W."/>
            <person name="Pan J."/>
            <person name="Luo Z.H."/>
            <person name="Li M."/>
        </authorList>
    </citation>
    <scope>NUCLEOTIDE SEQUENCE [LARGE SCALE GENOMIC DNA]</scope>
    <source>
        <strain evidence="1">SpSt-508</strain>
    </source>
</reference>
<accession>A0A7C4QRT5</accession>
<dbReference type="InterPro" id="IPR008554">
    <property type="entry name" value="Glutaredoxin-like"/>
</dbReference>
<dbReference type="InterPro" id="IPR036249">
    <property type="entry name" value="Thioredoxin-like_sf"/>
</dbReference>
<name>A0A7C4QRT5_9PLAN</name>
<proteinExistence type="predicted"/>
<organism evidence="1">
    <name type="scientific">Schlesneria paludicola</name>
    <dbReference type="NCBI Taxonomy" id="360056"/>
    <lineage>
        <taxon>Bacteria</taxon>
        <taxon>Pseudomonadati</taxon>
        <taxon>Planctomycetota</taxon>
        <taxon>Planctomycetia</taxon>
        <taxon>Planctomycetales</taxon>
        <taxon>Planctomycetaceae</taxon>
        <taxon>Schlesneria</taxon>
    </lineage>
</organism>
<protein>
    <submittedName>
        <fullName evidence="1">Glutaredoxin family protein</fullName>
    </submittedName>
</protein>
<comment type="caution">
    <text evidence="1">The sequence shown here is derived from an EMBL/GenBank/DDBJ whole genome shotgun (WGS) entry which is preliminary data.</text>
</comment>
<dbReference type="SUPFAM" id="SSF52833">
    <property type="entry name" value="Thioredoxin-like"/>
    <property type="match status" value="1"/>
</dbReference>
<dbReference type="AlphaFoldDB" id="A0A7C4QRT5"/>